<keyword evidence="7" id="KW-1185">Reference proteome</keyword>
<comment type="caution">
    <text evidence="6">The sequence shown here is derived from an EMBL/GenBank/DDBJ whole genome shotgun (WGS) entry which is preliminary data.</text>
</comment>
<evidence type="ECO:0000259" key="4">
    <source>
        <dbReference type="Pfam" id="PF11380"/>
    </source>
</evidence>
<evidence type="ECO:0000313" key="7">
    <source>
        <dbReference type="Proteomes" id="UP001589832"/>
    </source>
</evidence>
<dbReference type="Pfam" id="PF11380">
    <property type="entry name" value="Stealth_CR2"/>
    <property type="match status" value="1"/>
</dbReference>
<keyword evidence="3" id="KW-0270">Exopolysaccharide synthesis</keyword>
<comment type="similarity">
    <text evidence="1">Belongs to the stealth family.</text>
</comment>
<organism evidence="6 7">
    <name type="scientific">Winogradskyella pulchriflava</name>
    <dbReference type="NCBI Taxonomy" id="1110688"/>
    <lineage>
        <taxon>Bacteria</taxon>
        <taxon>Pseudomonadati</taxon>
        <taxon>Bacteroidota</taxon>
        <taxon>Flavobacteriia</taxon>
        <taxon>Flavobacteriales</taxon>
        <taxon>Flavobacteriaceae</taxon>
        <taxon>Winogradskyella</taxon>
    </lineage>
</organism>
<name>A0ABV6QAT0_9FLAO</name>
<feature type="domain" description="Stealth protein CR2 conserved region 2" evidence="4">
    <location>
        <begin position="46"/>
        <end position="155"/>
    </location>
</feature>
<dbReference type="Pfam" id="PF17101">
    <property type="entry name" value="Stealth_CR1"/>
    <property type="match status" value="1"/>
</dbReference>
<dbReference type="Proteomes" id="UP001589832">
    <property type="component" value="Unassembled WGS sequence"/>
</dbReference>
<evidence type="ECO:0000256" key="2">
    <source>
        <dbReference type="ARBA" id="ARBA00022679"/>
    </source>
</evidence>
<evidence type="ECO:0000256" key="1">
    <source>
        <dbReference type="ARBA" id="ARBA00007583"/>
    </source>
</evidence>
<dbReference type="InterPro" id="IPR021520">
    <property type="entry name" value="Stealth_CR2"/>
</dbReference>
<gene>
    <name evidence="6" type="ORF">ACFFGA_12490</name>
</gene>
<dbReference type="InterPro" id="IPR047141">
    <property type="entry name" value="Stealth"/>
</dbReference>
<sequence length="308" mass="36507">MNTEPIKNIKIDAVILWVDGNDEAYHSKLSPYLDEQPNATKSFNSRYVQVNEIEYSVKSILKYAPFVDTIFIVTDNQTPPFLKQNQHNDNYSKVKIVDHTVLFKGYESNLPTFNSRTIETCIHRIPELSEHFIYLNDDFFIINPTTQSDFFTEKGFPVLRGKWQKFDTKKKDKAGHKKAQDEAAKLLGFKKLFRFKHTPHPIRKSTLTEFFNENPEIFLENIKYKFRNKAQFLPVALANHLEIKNKTCRKQTDLQLLYFRSYKKPLFWYKFKLNINSKNKLFMGLQSLNKSPEHILNYITNWLTNRFN</sequence>
<reference evidence="6 7" key="1">
    <citation type="submission" date="2024-09" db="EMBL/GenBank/DDBJ databases">
        <authorList>
            <person name="Sun Q."/>
            <person name="Mori K."/>
        </authorList>
    </citation>
    <scope>NUCLEOTIDE SEQUENCE [LARGE SCALE GENOMIC DNA]</scope>
    <source>
        <strain evidence="6 7">NCAIM B.02481</strain>
    </source>
</reference>
<dbReference type="PANTHER" id="PTHR24045">
    <property type="match status" value="1"/>
</dbReference>
<dbReference type="InterPro" id="IPR031358">
    <property type="entry name" value="Stealth_CR1"/>
</dbReference>
<dbReference type="RefSeq" id="WP_386064544.1">
    <property type="nucleotide sequence ID" value="NZ_JBHLTQ010000006.1"/>
</dbReference>
<feature type="domain" description="Stealth protein CR1 conserved region 1" evidence="5">
    <location>
        <begin position="10"/>
        <end position="34"/>
    </location>
</feature>
<accession>A0ABV6QAT0</accession>
<evidence type="ECO:0000313" key="6">
    <source>
        <dbReference type="EMBL" id="MFC0605380.1"/>
    </source>
</evidence>
<dbReference type="EMBL" id="JBHLTQ010000006">
    <property type="protein sequence ID" value="MFC0605380.1"/>
    <property type="molecule type" value="Genomic_DNA"/>
</dbReference>
<proteinExistence type="inferred from homology"/>
<keyword evidence="2" id="KW-0808">Transferase</keyword>
<dbReference type="PANTHER" id="PTHR24045:SF0">
    <property type="entry name" value="N-ACETYLGLUCOSAMINE-1-PHOSPHOTRANSFERASE SUBUNITS ALPHA_BETA"/>
    <property type="match status" value="1"/>
</dbReference>
<protein>
    <submittedName>
        <fullName evidence="6">Stealth CR1 domain-containing protein</fullName>
    </submittedName>
</protein>
<evidence type="ECO:0000259" key="5">
    <source>
        <dbReference type="Pfam" id="PF17101"/>
    </source>
</evidence>
<evidence type="ECO:0000256" key="3">
    <source>
        <dbReference type="ARBA" id="ARBA00023169"/>
    </source>
</evidence>